<keyword evidence="1" id="KW-0479">Metal-binding</keyword>
<gene>
    <name evidence="6" type="ORF">Taro_056352</name>
</gene>
<feature type="transmembrane region" description="Helical" evidence="4">
    <location>
        <begin position="114"/>
        <end position="136"/>
    </location>
</feature>
<evidence type="ECO:0000313" key="6">
    <source>
        <dbReference type="EMBL" id="MQM23289.1"/>
    </source>
</evidence>
<evidence type="ECO:0000256" key="1">
    <source>
        <dbReference type="ARBA" id="ARBA00022723"/>
    </source>
</evidence>
<dbReference type="PROSITE" id="PS51292">
    <property type="entry name" value="ZF_RING_CH"/>
    <property type="match status" value="1"/>
</dbReference>
<keyword evidence="4" id="KW-1133">Transmembrane helix</keyword>
<evidence type="ECO:0000256" key="3">
    <source>
        <dbReference type="ARBA" id="ARBA00022833"/>
    </source>
</evidence>
<dbReference type="Pfam" id="PF12906">
    <property type="entry name" value="RINGv"/>
    <property type="match status" value="1"/>
</dbReference>
<sequence>MAPDLRLSSPNLMQTDQFMMFCARVCQEETDEPLVDLGCSCRGELAKAHLSCIEIWFRTRGSNKCEICQQVAANVPAPESQPNTNYWIWRVDPAFGGTTRRHAERERRGCINPLWIAFCILIGGLLLDVLISVSFGVSALPVNIIIGALIVLGLGTAIRLALECCHEWNTQRIARRTAQTSVDPHYPPDGVLLVGAVVVDVLGDDLQVHSGVRRGTGATQHDGVVNGLVVAVGEGAQLAVVAVDHAVGVAHVPPLHHGPLVGAGQGDDAHAAGAIALLLSSGSGDGLAAEVGEVSSEGGDHGPDLPLEQLLVVHLLRCGVVGGHG</sequence>
<comment type="caution">
    <text evidence="6">The sequence shown here is derived from an EMBL/GenBank/DDBJ whole genome shotgun (WGS) entry which is preliminary data.</text>
</comment>
<accession>A0A843XTP1</accession>
<evidence type="ECO:0000256" key="2">
    <source>
        <dbReference type="ARBA" id="ARBA00022771"/>
    </source>
</evidence>
<feature type="transmembrane region" description="Helical" evidence="4">
    <location>
        <begin position="142"/>
        <end position="162"/>
    </location>
</feature>
<feature type="non-terminal residue" evidence="6">
    <location>
        <position position="1"/>
    </location>
</feature>
<keyword evidence="4" id="KW-0812">Transmembrane</keyword>
<dbReference type="SMART" id="SM00744">
    <property type="entry name" value="RINGv"/>
    <property type="match status" value="1"/>
</dbReference>
<dbReference type="Proteomes" id="UP000652761">
    <property type="component" value="Unassembled WGS sequence"/>
</dbReference>
<protein>
    <recommendedName>
        <fullName evidence="5">RING-CH-type domain-containing protein</fullName>
    </recommendedName>
</protein>
<keyword evidence="3" id="KW-0862">Zinc</keyword>
<dbReference type="SUPFAM" id="SSF57850">
    <property type="entry name" value="RING/U-box"/>
    <property type="match status" value="1"/>
</dbReference>
<dbReference type="EMBL" id="NMUH01015742">
    <property type="protein sequence ID" value="MQM23289.1"/>
    <property type="molecule type" value="Genomic_DNA"/>
</dbReference>
<dbReference type="OrthoDB" id="273089at2759"/>
<feature type="domain" description="RING-CH-type" evidence="5">
    <location>
        <begin position="15"/>
        <end position="75"/>
    </location>
</feature>
<dbReference type="PANTHER" id="PTHR46214">
    <property type="entry name" value="ZINC FINGER, RING-CH-TYPE"/>
    <property type="match status" value="1"/>
</dbReference>
<dbReference type="PANTHER" id="PTHR46214:SF16">
    <property type="entry name" value="OS10G0481450 PROTEIN"/>
    <property type="match status" value="1"/>
</dbReference>
<evidence type="ECO:0000313" key="7">
    <source>
        <dbReference type="Proteomes" id="UP000652761"/>
    </source>
</evidence>
<proteinExistence type="predicted"/>
<reference evidence="6" key="1">
    <citation type="submission" date="2017-07" db="EMBL/GenBank/DDBJ databases">
        <title>Taro Niue Genome Assembly and Annotation.</title>
        <authorList>
            <person name="Atibalentja N."/>
            <person name="Keating K."/>
            <person name="Fields C.J."/>
        </authorList>
    </citation>
    <scope>NUCLEOTIDE SEQUENCE</scope>
    <source>
        <strain evidence="6">Niue_2</strain>
        <tissue evidence="6">Leaf</tissue>
    </source>
</reference>
<keyword evidence="7" id="KW-1185">Reference proteome</keyword>
<keyword evidence="4" id="KW-0472">Membrane</keyword>
<name>A0A843XTP1_COLES</name>
<evidence type="ECO:0000259" key="5">
    <source>
        <dbReference type="PROSITE" id="PS51292"/>
    </source>
</evidence>
<dbReference type="InterPro" id="IPR013083">
    <property type="entry name" value="Znf_RING/FYVE/PHD"/>
</dbReference>
<organism evidence="6 7">
    <name type="scientific">Colocasia esculenta</name>
    <name type="common">Wild taro</name>
    <name type="synonym">Arum esculentum</name>
    <dbReference type="NCBI Taxonomy" id="4460"/>
    <lineage>
        <taxon>Eukaryota</taxon>
        <taxon>Viridiplantae</taxon>
        <taxon>Streptophyta</taxon>
        <taxon>Embryophyta</taxon>
        <taxon>Tracheophyta</taxon>
        <taxon>Spermatophyta</taxon>
        <taxon>Magnoliopsida</taxon>
        <taxon>Liliopsida</taxon>
        <taxon>Araceae</taxon>
        <taxon>Aroideae</taxon>
        <taxon>Colocasieae</taxon>
        <taxon>Colocasia</taxon>
    </lineage>
</organism>
<dbReference type="AlphaFoldDB" id="A0A843XTP1"/>
<dbReference type="GO" id="GO:0008270">
    <property type="term" value="F:zinc ion binding"/>
    <property type="evidence" value="ECO:0007669"/>
    <property type="project" value="UniProtKB-KW"/>
</dbReference>
<dbReference type="Gene3D" id="3.30.40.10">
    <property type="entry name" value="Zinc/RING finger domain, C3HC4 (zinc finger)"/>
    <property type="match status" value="1"/>
</dbReference>
<evidence type="ECO:0000256" key="4">
    <source>
        <dbReference type="SAM" id="Phobius"/>
    </source>
</evidence>
<keyword evidence="2" id="KW-0863">Zinc-finger</keyword>
<dbReference type="InterPro" id="IPR011016">
    <property type="entry name" value="Znf_RING-CH"/>
</dbReference>